<keyword evidence="5" id="KW-1185">Reference proteome</keyword>
<dbReference type="GO" id="GO:0003729">
    <property type="term" value="F:mRNA binding"/>
    <property type="evidence" value="ECO:0007669"/>
    <property type="project" value="TreeGrafter"/>
</dbReference>
<feature type="domain" description="LsmAD" evidence="3">
    <location>
        <begin position="177"/>
        <end position="243"/>
    </location>
</feature>
<feature type="compositionally biased region" description="Polar residues" evidence="2">
    <location>
        <begin position="289"/>
        <end position="301"/>
    </location>
</feature>
<dbReference type="Proteomes" id="UP000327044">
    <property type="component" value="Unassembled WGS sequence"/>
</dbReference>
<dbReference type="InterPro" id="IPR025852">
    <property type="entry name" value="SM_dom_ATX"/>
</dbReference>
<dbReference type="InterPro" id="IPR009818">
    <property type="entry name" value="PAM2_motif"/>
</dbReference>
<dbReference type="GO" id="GO:0034063">
    <property type="term" value="P:stress granule assembly"/>
    <property type="evidence" value="ECO:0007669"/>
    <property type="project" value="TreeGrafter"/>
</dbReference>
<proteinExistence type="inferred from homology"/>
<comment type="similarity">
    <text evidence="1">Belongs to the ataxin-2 family.</text>
</comment>
<dbReference type="SMART" id="SM01272">
    <property type="entry name" value="LsmAD"/>
    <property type="match status" value="1"/>
</dbReference>
<dbReference type="FunCoup" id="A0A5N4A2G8">
    <property type="interactions" value="1516"/>
</dbReference>
<dbReference type="GO" id="GO:0010494">
    <property type="term" value="C:cytoplasmic stress granule"/>
    <property type="evidence" value="ECO:0007669"/>
    <property type="project" value="TreeGrafter"/>
</dbReference>
<dbReference type="InterPro" id="IPR009604">
    <property type="entry name" value="LsmAD_domain"/>
</dbReference>
<dbReference type="PANTHER" id="PTHR12854:SF7">
    <property type="entry name" value="ATAXIN-2 HOMOLOG"/>
    <property type="match status" value="1"/>
</dbReference>
<evidence type="ECO:0000313" key="5">
    <source>
        <dbReference type="Proteomes" id="UP000327044"/>
    </source>
</evidence>
<dbReference type="Pfam" id="PF07145">
    <property type="entry name" value="PAM2"/>
    <property type="match status" value="1"/>
</dbReference>
<feature type="region of interest" description="Disordered" evidence="2">
    <location>
        <begin position="248"/>
        <end position="323"/>
    </location>
</feature>
<feature type="compositionally biased region" description="Low complexity" evidence="2">
    <location>
        <begin position="460"/>
        <end position="470"/>
    </location>
</feature>
<feature type="compositionally biased region" description="Pro residues" evidence="2">
    <location>
        <begin position="306"/>
        <end position="316"/>
    </location>
</feature>
<protein>
    <recommendedName>
        <fullName evidence="3">LsmAD domain-containing protein</fullName>
    </recommendedName>
</protein>
<evidence type="ECO:0000256" key="2">
    <source>
        <dbReference type="SAM" id="MobiDB-lite"/>
    </source>
</evidence>
<evidence type="ECO:0000256" key="1">
    <source>
        <dbReference type="ARBA" id="ARBA00007503"/>
    </source>
</evidence>
<evidence type="ECO:0000259" key="3">
    <source>
        <dbReference type="SMART" id="SM01272"/>
    </source>
</evidence>
<dbReference type="InParanoid" id="A0A5N4A2G8"/>
<feature type="region of interest" description="Disordered" evidence="2">
    <location>
        <begin position="627"/>
        <end position="715"/>
    </location>
</feature>
<feature type="compositionally biased region" description="Polar residues" evidence="2">
    <location>
        <begin position="475"/>
        <end position="487"/>
    </location>
</feature>
<dbReference type="Pfam" id="PF14438">
    <property type="entry name" value="SM-ATX"/>
    <property type="match status" value="1"/>
</dbReference>
<dbReference type="AlphaFoldDB" id="A0A5N4A2G8"/>
<evidence type="ECO:0000313" key="4">
    <source>
        <dbReference type="EMBL" id="KAB0791496.1"/>
    </source>
</evidence>
<name>A0A5N4A2G8_PHOPY</name>
<feature type="compositionally biased region" description="Low complexity" evidence="2">
    <location>
        <begin position="646"/>
        <end position="662"/>
    </location>
</feature>
<feature type="region of interest" description="Disordered" evidence="2">
    <location>
        <begin position="125"/>
        <end position="167"/>
    </location>
</feature>
<dbReference type="PANTHER" id="PTHR12854">
    <property type="entry name" value="ATAXIN 2-RELATED"/>
    <property type="match status" value="1"/>
</dbReference>
<organism evidence="4 5">
    <name type="scientific">Photinus pyralis</name>
    <name type="common">Common eastern firefly</name>
    <name type="synonym">Lampyris pyralis</name>
    <dbReference type="NCBI Taxonomy" id="7054"/>
    <lineage>
        <taxon>Eukaryota</taxon>
        <taxon>Metazoa</taxon>
        <taxon>Ecdysozoa</taxon>
        <taxon>Arthropoda</taxon>
        <taxon>Hexapoda</taxon>
        <taxon>Insecta</taxon>
        <taxon>Pterygota</taxon>
        <taxon>Neoptera</taxon>
        <taxon>Endopterygota</taxon>
        <taxon>Coleoptera</taxon>
        <taxon>Polyphaga</taxon>
        <taxon>Elateriformia</taxon>
        <taxon>Elateroidea</taxon>
        <taxon>Lampyridae</taxon>
        <taxon>Lampyrinae</taxon>
        <taxon>Photinus</taxon>
    </lineage>
</organism>
<comment type="caution">
    <text evidence="4">The sequence shown here is derived from an EMBL/GenBank/DDBJ whole genome shotgun (WGS) entry which is preliminary data.</text>
</comment>
<dbReference type="InterPro" id="IPR045117">
    <property type="entry name" value="ATXN2-like"/>
</dbReference>
<feature type="compositionally biased region" description="Low complexity" evidence="2">
    <location>
        <begin position="500"/>
        <end position="516"/>
    </location>
</feature>
<feature type="compositionally biased region" description="Basic and acidic residues" evidence="2">
    <location>
        <begin position="417"/>
        <end position="430"/>
    </location>
</feature>
<accession>A0A5N4A2G8</accession>
<gene>
    <name evidence="4" type="ORF">PPYR_03296</name>
</gene>
<feature type="compositionally biased region" description="Pro residues" evidence="2">
    <location>
        <begin position="706"/>
        <end position="715"/>
    </location>
</feature>
<dbReference type="EMBL" id="VVIM01000011">
    <property type="protein sequence ID" value="KAB0791496.1"/>
    <property type="molecule type" value="Genomic_DNA"/>
</dbReference>
<sequence>MNKRKNRGGPLRPPRVRSVVTEGVYNNAHFMHAATSHVGNVVRIQTASGSVWEGVFRTFSSQFDVVLEVPAKVENPESGNSTLIPDAVADKLIFKTSDIISMVARDVDLDFATRDTFQTDTAISAKFNGQQKSGEEKELEPWDPSSGVNGDETSLELEPGANGWDANDMFRKNEQDYGVTSTYDQSLRGYTVQLQHTDSPDYREQEAKAEQIASEIENQPTYKARQDVENGDEEERFAAVIRPVVPNQDVSYSKPGLDTTTSGGKYIPPAKRKNQTSGKLMRSTPPPSQGSSAQTTPSPKSNMPPLQYPAHPPPPHTNATPPVAHVRENRDVHIPPQGPIHLSQTPPMSMQQHVIPNHTAPHIYNPPLQRQPPPPNGGSNPPKAQLNGDAKQMPPRNVRNAYPTQNSNVPSPVPQPRHREEVKELHKFSQDFKLAQPPTESLVLPPEQMPAAANPPLPSTQPQQSISPPQENLDKVTSTFKKSTLNPNAKEFVLNPTAKPFTPRSPSTPSASRPHTPQTPSHSPYIPQTVSGPPGQPSMPMVMGYMLPSQGQYPPQAHPQGNRIRKVPMGQMRADMASQMQVAAATGQPLLAPAPLQQFVYPSSINPQAAYQQMHTLRMYESPQIQYIPQNPSNAPSPAQPPTPYTPNQGHQPPQQYQATQPPQGPQFQIMCPVLPPPHMMPTSMHYIQQPPPPQAPIQVLLQQPPHQPQHAPAP</sequence>
<dbReference type="Pfam" id="PF06741">
    <property type="entry name" value="LsmAD"/>
    <property type="match status" value="1"/>
</dbReference>
<feature type="compositionally biased region" description="Polar residues" evidence="2">
    <location>
        <begin position="518"/>
        <end position="531"/>
    </location>
</feature>
<reference evidence="4 5" key="1">
    <citation type="journal article" date="2018" name="Elife">
        <title>Firefly genomes illuminate parallel origins of bioluminescence in beetles.</title>
        <authorList>
            <person name="Fallon T.R."/>
            <person name="Lower S.E."/>
            <person name="Chang C.H."/>
            <person name="Bessho-Uehara M."/>
            <person name="Martin G.J."/>
            <person name="Bewick A.J."/>
            <person name="Behringer M."/>
            <person name="Debat H.J."/>
            <person name="Wong I."/>
            <person name="Day J.C."/>
            <person name="Suvorov A."/>
            <person name="Silva C.J."/>
            <person name="Stanger-Hall K.F."/>
            <person name="Hall D.W."/>
            <person name="Schmitz R.J."/>
            <person name="Nelson D.R."/>
            <person name="Lewis S.M."/>
            <person name="Shigenobu S."/>
            <person name="Bybee S.M."/>
            <person name="Larracuente A.M."/>
            <person name="Oba Y."/>
            <person name="Weng J.K."/>
        </authorList>
    </citation>
    <scope>NUCLEOTIDE SEQUENCE [LARGE SCALE GENOMIC DNA]</scope>
    <source>
        <strain evidence="4">1611_PpyrPB1</strain>
        <tissue evidence="4">Whole body</tissue>
    </source>
</reference>
<feature type="region of interest" description="Disordered" evidence="2">
    <location>
        <begin position="358"/>
        <end position="539"/>
    </location>
</feature>